<feature type="transmembrane region" description="Helical" evidence="14">
    <location>
        <begin position="177"/>
        <end position="198"/>
    </location>
</feature>
<evidence type="ECO:0000259" key="17">
    <source>
        <dbReference type="PROSITE" id="PS50990"/>
    </source>
</evidence>
<dbReference type="AlphaFoldDB" id="A0A8J7FFY4"/>
<dbReference type="GO" id="GO:0006508">
    <property type="term" value="P:proteolysis"/>
    <property type="evidence" value="ECO:0007669"/>
    <property type="project" value="InterPro"/>
</dbReference>
<dbReference type="GO" id="GO:0005886">
    <property type="term" value="C:plasma membrane"/>
    <property type="evidence" value="ECO:0007669"/>
    <property type="project" value="UniProtKB-SubCell"/>
</dbReference>
<feature type="domain" description="Peptidase C39" evidence="17">
    <location>
        <begin position="17"/>
        <end position="140"/>
    </location>
</feature>
<dbReference type="RefSeq" id="WP_194114827.1">
    <property type="nucleotide sequence ID" value="NZ_JADFUA010000001.1"/>
</dbReference>
<evidence type="ECO:0000256" key="12">
    <source>
        <dbReference type="ARBA" id="ARBA00061173"/>
    </source>
</evidence>
<evidence type="ECO:0000256" key="2">
    <source>
        <dbReference type="ARBA" id="ARBA00022448"/>
    </source>
</evidence>
<reference evidence="18 19" key="1">
    <citation type="submission" date="2020-10" db="EMBL/GenBank/DDBJ databases">
        <title>The genome sequence of Chitinilyticum litopenaei 4Y14.</title>
        <authorList>
            <person name="Liu Y."/>
        </authorList>
    </citation>
    <scope>NUCLEOTIDE SEQUENCE [LARGE SCALE GENOMIC DNA]</scope>
    <source>
        <strain evidence="18 19">4Y14</strain>
    </source>
</reference>
<dbReference type="InterPro" id="IPR011527">
    <property type="entry name" value="ABC1_TM_dom"/>
</dbReference>
<accession>A0A8J7FFY4</accession>
<comment type="caution">
    <text evidence="18">The sequence shown here is derived from an EMBL/GenBank/DDBJ whole genome shotgun (WGS) entry which is preliminary data.</text>
</comment>
<evidence type="ECO:0000259" key="15">
    <source>
        <dbReference type="PROSITE" id="PS50893"/>
    </source>
</evidence>
<dbReference type="InterPro" id="IPR003593">
    <property type="entry name" value="AAA+_ATPase"/>
</dbReference>
<dbReference type="NCBIfam" id="TIGR03375">
    <property type="entry name" value="type_I_sec_LssB"/>
    <property type="match status" value="1"/>
</dbReference>
<dbReference type="InterPro" id="IPR017750">
    <property type="entry name" value="ATPase_T1SS"/>
</dbReference>
<dbReference type="CDD" id="cd03245">
    <property type="entry name" value="ABCC_bacteriocin_exporters"/>
    <property type="match status" value="1"/>
</dbReference>
<dbReference type="Pfam" id="PF00005">
    <property type="entry name" value="ABC_tran"/>
    <property type="match status" value="1"/>
</dbReference>
<dbReference type="CDD" id="cd18587">
    <property type="entry name" value="ABC_6TM_LapB_like"/>
    <property type="match status" value="1"/>
</dbReference>
<dbReference type="PROSITE" id="PS50990">
    <property type="entry name" value="PEPTIDASE_C39"/>
    <property type="match status" value="1"/>
</dbReference>
<dbReference type="InterPro" id="IPR027417">
    <property type="entry name" value="P-loop_NTPase"/>
</dbReference>
<dbReference type="InterPro" id="IPR036640">
    <property type="entry name" value="ABC1_TM_sf"/>
</dbReference>
<evidence type="ECO:0000256" key="9">
    <source>
        <dbReference type="ARBA" id="ARBA00022989"/>
    </source>
</evidence>
<feature type="transmembrane region" description="Helical" evidence="14">
    <location>
        <begin position="312"/>
        <end position="329"/>
    </location>
</feature>
<dbReference type="PANTHER" id="PTHR43394">
    <property type="entry name" value="ATP-DEPENDENT PERMEASE MDL1, MITOCHONDRIAL"/>
    <property type="match status" value="1"/>
</dbReference>
<evidence type="ECO:0000256" key="4">
    <source>
        <dbReference type="ARBA" id="ARBA00022692"/>
    </source>
</evidence>
<keyword evidence="3" id="KW-1003">Cell membrane</keyword>
<evidence type="ECO:0000256" key="3">
    <source>
        <dbReference type="ARBA" id="ARBA00022475"/>
    </source>
</evidence>
<evidence type="ECO:0000256" key="14">
    <source>
        <dbReference type="SAM" id="Phobius"/>
    </source>
</evidence>
<organism evidence="18 19">
    <name type="scientific">Chitinilyticum piscinae</name>
    <dbReference type="NCBI Taxonomy" id="2866724"/>
    <lineage>
        <taxon>Bacteria</taxon>
        <taxon>Pseudomonadati</taxon>
        <taxon>Pseudomonadota</taxon>
        <taxon>Betaproteobacteria</taxon>
        <taxon>Neisseriales</taxon>
        <taxon>Chitinibacteraceae</taxon>
        <taxon>Chitinilyticum</taxon>
    </lineage>
</organism>
<comment type="similarity">
    <text evidence="12">Belongs to the ABC transporter superfamily. Cyclolysin exporter (TC 3.A.1.109.2) family.</text>
</comment>
<dbReference type="SUPFAM" id="SSF52540">
    <property type="entry name" value="P-loop containing nucleoside triphosphate hydrolases"/>
    <property type="match status" value="1"/>
</dbReference>
<evidence type="ECO:0000256" key="5">
    <source>
        <dbReference type="ARBA" id="ARBA00022735"/>
    </source>
</evidence>
<name>A0A8J7FFY4_9NEIS</name>
<keyword evidence="10 14" id="KW-0472">Membrane</keyword>
<keyword evidence="6" id="KW-0547">Nucleotide-binding</keyword>
<feature type="transmembrane region" description="Helical" evidence="14">
    <location>
        <begin position="282"/>
        <end position="306"/>
    </location>
</feature>
<dbReference type="SUPFAM" id="SSF90123">
    <property type="entry name" value="ABC transporter transmembrane region"/>
    <property type="match status" value="1"/>
</dbReference>
<dbReference type="GO" id="GO:0015421">
    <property type="term" value="F:ABC-type oligopeptide transporter activity"/>
    <property type="evidence" value="ECO:0007669"/>
    <property type="project" value="TreeGrafter"/>
</dbReference>
<comment type="subcellular location">
    <subcellularLocation>
        <location evidence="1">Cell membrane</location>
        <topology evidence="1">Multi-pass membrane protein</topology>
    </subcellularLocation>
</comment>
<evidence type="ECO:0000259" key="16">
    <source>
        <dbReference type="PROSITE" id="PS50929"/>
    </source>
</evidence>
<keyword evidence="7" id="KW-0378">Hydrolase</keyword>
<dbReference type="PROSITE" id="PS50929">
    <property type="entry name" value="ABC_TM1F"/>
    <property type="match status" value="1"/>
</dbReference>
<dbReference type="Gene3D" id="3.40.50.300">
    <property type="entry name" value="P-loop containing nucleotide triphosphate hydrolases"/>
    <property type="match status" value="1"/>
</dbReference>
<dbReference type="InterPro" id="IPR039421">
    <property type="entry name" value="Type_1_exporter"/>
</dbReference>
<feature type="domain" description="ABC transporter" evidence="15">
    <location>
        <begin position="488"/>
        <end position="723"/>
    </location>
</feature>
<evidence type="ECO:0000313" key="18">
    <source>
        <dbReference type="EMBL" id="MBE9608335.1"/>
    </source>
</evidence>
<dbReference type="CDD" id="cd02421">
    <property type="entry name" value="Peptidase_C39_likeD"/>
    <property type="match status" value="1"/>
</dbReference>
<evidence type="ECO:0000256" key="10">
    <source>
        <dbReference type="ARBA" id="ARBA00023136"/>
    </source>
</evidence>
<dbReference type="InterPro" id="IPR005074">
    <property type="entry name" value="Peptidase_C39"/>
</dbReference>
<feature type="transmembrane region" description="Helical" evidence="14">
    <location>
        <begin position="210"/>
        <end position="227"/>
    </location>
</feature>
<evidence type="ECO:0000256" key="13">
    <source>
        <dbReference type="ARBA" id="ARBA00072252"/>
    </source>
</evidence>
<evidence type="ECO:0000313" key="19">
    <source>
        <dbReference type="Proteomes" id="UP000604481"/>
    </source>
</evidence>
<evidence type="ECO:0000256" key="8">
    <source>
        <dbReference type="ARBA" id="ARBA00022840"/>
    </source>
</evidence>
<dbReference type="Proteomes" id="UP000604481">
    <property type="component" value="Unassembled WGS sequence"/>
</dbReference>
<dbReference type="GO" id="GO:0005524">
    <property type="term" value="F:ATP binding"/>
    <property type="evidence" value="ECO:0007669"/>
    <property type="project" value="UniProtKB-KW"/>
</dbReference>
<dbReference type="EMBL" id="JADFUA010000001">
    <property type="protein sequence ID" value="MBE9608335.1"/>
    <property type="molecule type" value="Genomic_DNA"/>
</dbReference>
<dbReference type="Pfam" id="PF00664">
    <property type="entry name" value="ABC_membrane"/>
    <property type="match status" value="1"/>
</dbReference>
<dbReference type="GO" id="GO:0008233">
    <property type="term" value="F:peptidase activity"/>
    <property type="evidence" value="ECO:0007669"/>
    <property type="project" value="InterPro"/>
</dbReference>
<keyword evidence="5" id="KW-0204">Cytolysis</keyword>
<keyword evidence="9 14" id="KW-1133">Transmembrane helix</keyword>
<dbReference type="GO" id="GO:0031640">
    <property type="term" value="P:killing of cells of another organism"/>
    <property type="evidence" value="ECO:0007669"/>
    <property type="project" value="UniProtKB-KW"/>
</dbReference>
<proteinExistence type="inferred from homology"/>
<gene>
    <name evidence="18" type="ORF">INR99_03140</name>
</gene>
<dbReference type="PANTHER" id="PTHR43394:SF1">
    <property type="entry name" value="ATP-BINDING CASSETTE SUB-FAMILY B MEMBER 10, MITOCHONDRIAL"/>
    <property type="match status" value="1"/>
</dbReference>
<dbReference type="InterPro" id="IPR003439">
    <property type="entry name" value="ABC_transporter-like_ATP-bd"/>
</dbReference>
<sequence length="723" mass="79820">MTIHSTPKPQFDWHVGEHQAHFDPLLDCLVEITRLNGEPSTREALAAGLPLENNRLTPSLLPRAAARAGLTARILRRELARLDERLLPAILMLDNQEACVLLGRTSDGRYQLRFTEAGESVVEVEAEELEARYSGIVAYVRPRFRFDLRTPELGKVRSRHWFWSVVFDNWRLYRDSLLAALMINLFALAVPLFSMNVYDRVVPNHALETLWVLAIGALILLGFDFVLRTARAYILDVASKRIDITLSALIMERVLGLRMEARPASVGSFSANLRAFESIRDFIASATISTLVDLPFVLIFLLVLIWISPWLVIPPVIGMLLIVISSLLAQAKMQAMVEETQRATAQRNATLVESLTGIETIKTATAEGEFQRRWERATLFLAQMGGQLKLLSSTTVNFAQLVSQLIYVVMIIVGVYLMTLGEISMGGIIAASMISGRAMAPLGQIAGLLMQYHNARSSLTAIESHMQIPVERPADSNFLHRASFRGDIEFRDVHFNYPGRDDPALRGISFKIRAGEKVALIGRIGSGKTTIEKLVLGLYQPSQGAVLVDGIDTRQIDPAELRRAIGFVPQEPILFFGSLKQNIAMGAPFASDAMVIAAAELAGVDDFANQHPRGYDMPVSERGESLSGGQRQSVTIARAVLNDPPMLILDEPSSAMDHQSEEKLKGRLRQYIAGKTVLLVTHRTSLLELVDRLIVIDNGQVVADGPKAQVVEALQQGRVGRAG</sequence>
<evidence type="ECO:0000256" key="6">
    <source>
        <dbReference type="ARBA" id="ARBA00022741"/>
    </source>
</evidence>
<keyword evidence="4 14" id="KW-0812">Transmembrane</keyword>
<protein>
    <recommendedName>
        <fullName evidence="13">Cyclolysin secretion/processing ATP-binding protein CyaB</fullName>
    </recommendedName>
</protein>
<evidence type="ECO:0000256" key="7">
    <source>
        <dbReference type="ARBA" id="ARBA00022801"/>
    </source>
</evidence>
<dbReference type="Gene3D" id="3.90.70.10">
    <property type="entry name" value="Cysteine proteinases"/>
    <property type="match status" value="1"/>
</dbReference>
<evidence type="ECO:0000256" key="11">
    <source>
        <dbReference type="ARBA" id="ARBA00055355"/>
    </source>
</evidence>
<keyword evidence="2" id="KW-0813">Transport</keyword>
<keyword evidence="19" id="KW-1185">Reference proteome</keyword>
<dbReference type="PROSITE" id="PS50893">
    <property type="entry name" value="ABC_TRANSPORTER_2"/>
    <property type="match status" value="1"/>
</dbReference>
<keyword evidence="8" id="KW-0067">ATP-binding</keyword>
<dbReference type="GO" id="GO:0016887">
    <property type="term" value="F:ATP hydrolysis activity"/>
    <property type="evidence" value="ECO:0007669"/>
    <property type="project" value="InterPro"/>
</dbReference>
<keyword evidence="5" id="KW-0354">Hemolysis</keyword>
<feature type="domain" description="ABC transmembrane type-1" evidence="16">
    <location>
        <begin position="176"/>
        <end position="454"/>
    </location>
</feature>
<comment type="function">
    <text evidence="11">Involved in the export of calmodulin-sensitive adenylate cyclase-hemolysin (cyclolysin).</text>
</comment>
<evidence type="ECO:0000256" key="1">
    <source>
        <dbReference type="ARBA" id="ARBA00004651"/>
    </source>
</evidence>
<dbReference type="SMART" id="SM00382">
    <property type="entry name" value="AAA"/>
    <property type="match status" value="1"/>
</dbReference>
<dbReference type="FunFam" id="3.40.50.300:FF:000299">
    <property type="entry name" value="ABC transporter ATP-binding protein/permease"/>
    <property type="match status" value="1"/>
</dbReference>
<dbReference type="Gene3D" id="1.20.1560.10">
    <property type="entry name" value="ABC transporter type 1, transmembrane domain"/>
    <property type="match status" value="1"/>
</dbReference>